<organism evidence="2 3">
    <name type="scientific">Helianthus annuus</name>
    <name type="common">Common sunflower</name>
    <dbReference type="NCBI Taxonomy" id="4232"/>
    <lineage>
        <taxon>Eukaryota</taxon>
        <taxon>Viridiplantae</taxon>
        <taxon>Streptophyta</taxon>
        <taxon>Embryophyta</taxon>
        <taxon>Tracheophyta</taxon>
        <taxon>Spermatophyta</taxon>
        <taxon>Magnoliopsida</taxon>
        <taxon>eudicotyledons</taxon>
        <taxon>Gunneridae</taxon>
        <taxon>Pentapetalae</taxon>
        <taxon>asterids</taxon>
        <taxon>campanulids</taxon>
        <taxon>Asterales</taxon>
        <taxon>Asteraceae</taxon>
        <taxon>Asteroideae</taxon>
        <taxon>Heliantheae alliance</taxon>
        <taxon>Heliantheae</taxon>
        <taxon>Helianthus</taxon>
    </lineage>
</organism>
<feature type="compositionally biased region" description="Basic and acidic residues" evidence="1">
    <location>
        <begin position="65"/>
        <end position="89"/>
    </location>
</feature>
<feature type="compositionally biased region" description="Basic residues" evidence="1">
    <location>
        <begin position="126"/>
        <end position="135"/>
    </location>
</feature>
<protein>
    <submittedName>
        <fullName evidence="2">Uncharacterized protein</fullName>
    </submittedName>
</protein>
<dbReference type="EMBL" id="CM007902">
    <property type="protein sequence ID" value="OTG00285.1"/>
    <property type="molecule type" value="Genomic_DNA"/>
</dbReference>
<dbReference type="PANTHER" id="PTHR34055">
    <property type="entry name" value="OS09G0491596 PROTEIN"/>
    <property type="match status" value="1"/>
</dbReference>
<sequence>MVVVIHQSSFICYISHKIVQNSIFLFLTMGKSKAKAKKGAIITTNDDVSGEEKLPVRRRGRPTKAQKEEAEKIIEKTETKLEAQLDHDNKRKRPSSESLETMEDENGAHPKASELGLTKAVGFRHNGSRRKNKPRRAAEVGVSVCEVCTWLVLRS</sequence>
<reference evidence="3" key="1">
    <citation type="journal article" date="2017" name="Nature">
        <title>The sunflower genome provides insights into oil metabolism, flowering and Asterid evolution.</title>
        <authorList>
            <person name="Badouin H."/>
            <person name="Gouzy J."/>
            <person name="Grassa C.J."/>
            <person name="Murat F."/>
            <person name="Staton S.E."/>
            <person name="Cottret L."/>
            <person name="Lelandais-Briere C."/>
            <person name="Owens G.L."/>
            <person name="Carrere S."/>
            <person name="Mayjonade B."/>
            <person name="Legrand L."/>
            <person name="Gill N."/>
            <person name="Kane N.C."/>
            <person name="Bowers J.E."/>
            <person name="Hubner S."/>
            <person name="Bellec A."/>
            <person name="Berard A."/>
            <person name="Berges H."/>
            <person name="Blanchet N."/>
            <person name="Boniface M.C."/>
            <person name="Brunel D."/>
            <person name="Catrice O."/>
            <person name="Chaidir N."/>
            <person name="Claudel C."/>
            <person name="Donnadieu C."/>
            <person name="Faraut T."/>
            <person name="Fievet G."/>
            <person name="Helmstetter N."/>
            <person name="King M."/>
            <person name="Knapp S.J."/>
            <person name="Lai Z."/>
            <person name="Le Paslier M.C."/>
            <person name="Lippi Y."/>
            <person name="Lorenzon L."/>
            <person name="Mandel J.R."/>
            <person name="Marage G."/>
            <person name="Marchand G."/>
            <person name="Marquand E."/>
            <person name="Bret-Mestries E."/>
            <person name="Morien E."/>
            <person name="Nambeesan S."/>
            <person name="Nguyen T."/>
            <person name="Pegot-Espagnet P."/>
            <person name="Pouilly N."/>
            <person name="Raftis F."/>
            <person name="Sallet E."/>
            <person name="Schiex T."/>
            <person name="Thomas J."/>
            <person name="Vandecasteele C."/>
            <person name="Vares D."/>
            <person name="Vear F."/>
            <person name="Vautrin S."/>
            <person name="Crespi M."/>
            <person name="Mangin B."/>
            <person name="Burke J.M."/>
            <person name="Salse J."/>
            <person name="Munos S."/>
            <person name="Vincourt P."/>
            <person name="Rieseberg L.H."/>
            <person name="Langlade N.B."/>
        </authorList>
    </citation>
    <scope>NUCLEOTIDE SEQUENCE [LARGE SCALE GENOMIC DNA]</scope>
    <source>
        <strain evidence="3">cv. SF193</strain>
    </source>
</reference>
<evidence type="ECO:0000313" key="3">
    <source>
        <dbReference type="Proteomes" id="UP000215914"/>
    </source>
</evidence>
<evidence type="ECO:0000313" key="2">
    <source>
        <dbReference type="EMBL" id="OTG00285.1"/>
    </source>
</evidence>
<dbReference type="Proteomes" id="UP000215914">
    <property type="component" value="Chromosome 13"/>
</dbReference>
<keyword evidence="3" id="KW-1185">Reference proteome</keyword>
<dbReference type="InParanoid" id="A0A251SN50"/>
<evidence type="ECO:0000256" key="1">
    <source>
        <dbReference type="SAM" id="MobiDB-lite"/>
    </source>
</evidence>
<name>A0A251SN50_HELAN</name>
<dbReference type="AlphaFoldDB" id="A0A251SN50"/>
<accession>A0A251SN50</accession>
<proteinExistence type="predicted"/>
<feature type="region of interest" description="Disordered" evidence="1">
    <location>
        <begin position="47"/>
        <end position="137"/>
    </location>
</feature>
<gene>
    <name evidence="2" type="ORF">HannXRQ_Chr13g0389311</name>
</gene>
<dbReference type="PANTHER" id="PTHR34055:SF7">
    <property type="entry name" value="NEUROFILAMENT MEDIUM POLYPEPTIDE-LIKE"/>
    <property type="match status" value="1"/>
</dbReference>